<dbReference type="InterPro" id="IPR044824">
    <property type="entry name" value="MAIN-like"/>
</dbReference>
<gene>
    <name evidence="2" type="ORF">PVK06_019945</name>
</gene>
<sequence length="105" mass="12158">MADDWVWKGFIHNLSKSALSEIHHYLQDARFLHASRMLRGCQLDPTLISVLVERWRCETCTFYLPCGKYTITLEDVALQLDLPVDGLVVTRSMVIPNKEDLYKAF</sequence>
<evidence type="ECO:0000313" key="2">
    <source>
        <dbReference type="EMBL" id="KAK5825141.1"/>
    </source>
</evidence>
<comment type="caution">
    <text evidence="2">The sequence shown here is derived from an EMBL/GenBank/DDBJ whole genome shotgun (WGS) entry which is preliminary data.</text>
</comment>
<keyword evidence="3" id="KW-1185">Reference proteome</keyword>
<dbReference type="PANTHER" id="PTHR46033:SF8">
    <property type="entry name" value="PROTEIN MAINTENANCE OF MERISTEMS-LIKE"/>
    <property type="match status" value="1"/>
</dbReference>
<dbReference type="InterPro" id="IPR019557">
    <property type="entry name" value="AminoTfrase-like_pln_mobile"/>
</dbReference>
<dbReference type="PANTHER" id="PTHR46033">
    <property type="entry name" value="PROTEIN MAIN-LIKE 2"/>
    <property type="match status" value="1"/>
</dbReference>
<evidence type="ECO:0000313" key="3">
    <source>
        <dbReference type="Proteomes" id="UP001358586"/>
    </source>
</evidence>
<dbReference type="EMBL" id="JARKNE010000006">
    <property type="protein sequence ID" value="KAK5825141.1"/>
    <property type="molecule type" value="Genomic_DNA"/>
</dbReference>
<proteinExistence type="predicted"/>
<name>A0ABR0PLH2_GOSAR</name>
<accession>A0ABR0PLH2</accession>
<feature type="domain" description="Aminotransferase-like plant mobile" evidence="1">
    <location>
        <begin position="36"/>
        <end position="100"/>
    </location>
</feature>
<dbReference type="Pfam" id="PF10536">
    <property type="entry name" value="PMD"/>
    <property type="match status" value="1"/>
</dbReference>
<dbReference type="Proteomes" id="UP001358586">
    <property type="component" value="Chromosome 6"/>
</dbReference>
<organism evidence="2 3">
    <name type="scientific">Gossypium arboreum</name>
    <name type="common">Tree cotton</name>
    <name type="synonym">Gossypium nanking</name>
    <dbReference type="NCBI Taxonomy" id="29729"/>
    <lineage>
        <taxon>Eukaryota</taxon>
        <taxon>Viridiplantae</taxon>
        <taxon>Streptophyta</taxon>
        <taxon>Embryophyta</taxon>
        <taxon>Tracheophyta</taxon>
        <taxon>Spermatophyta</taxon>
        <taxon>Magnoliopsida</taxon>
        <taxon>eudicotyledons</taxon>
        <taxon>Gunneridae</taxon>
        <taxon>Pentapetalae</taxon>
        <taxon>rosids</taxon>
        <taxon>malvids</taxon>
        <taxon>Malvales</taxon>
        <taxon>Malvaceae</taxon>
        <taxon>Malvoideae</taxon>
        <taxon>Gossypium</taxon>
    </lineage>
</organism>
<evidence type="ECO:0000259" key="1">
    <source>
        <dbReference type="Pfam" id="PF10536"/>
    </source>
</evidence>
<protein>
    <recommendedName>
        <fullName evidence="1">Aminotransferase-like plant mobile domain-containing protein</fullName>
    </recommendedName>
</protein>
<reference evidence="2 3" key="1">
    <citation type="submission" date="2023-03" db="EMBL/GenBank/DDBJ databases">
        <title>WGS of Gossypium arboreum.</title>
        <authorList>
            <person name="Yu D."/>
        </authorList>
    </citation>
    <scope>NUCLEOTIDE SEQUENCE [LARGE SCALE GENOMIC DNA]</scope>
    <source>
        <tissue evidence="2">Leaf</tissue>
    </source>
</reference>